<feature type="chain" id="PRO_5045269047" evidence="8">
    <location>
        <begin position="19"/>
        <end position="663"/>
    </location>
</feature>
<feature type="transmembrane region" description="Helical" evidence="7">
    <location>
        <begin position="468"/>
        <end position="491"/>
    </location>
</feature>
<comment type="subcellular location">
    <subcellularLocation>
        <location evidence="1">Membrane</location>
        <topology evidence="1">Multi-pass membrane protein</topology>
    </subcellularLocation>
</comment>
<evidence type="ECO:0000256" key="7">
    <source>
        <dbReference type="SAM" id="Phobius"/>
    </source>
</evidence>
<dbReference type="SUPFAM" id="SSF52833">
    <property type="entry name" value="Thioredoxin-like"/>
    <property type="match status" value="1"/>
</dbReference>
<dbReference type="Proteomes" id="UP001243420">
    <property type="component" value="Chromosome"/>
</dbReference>
<evidence type="ECO:0000256" key="4">
    <source>
        <dbReference type="ARBA" id="ARBA00022989"/>
    </source>
</evidence>
<feature type="transmembrane region" description="Helical" evidence="7">
    <location>
        <begin position="274"/>
        <end position="298"/>
    </location>
</feature>
<sequence length="663" mass="68503">MIRLALLLLALLGTPAMAAVSPPAEGNAVTGRLVTASDGVSGRLLSAGLALDLAEGWKTYWRSPGEVGLPPDLDWSASENVAGVELAYPAPERFVAFEIQNFGYGEEVVFPLTIRVSDPDAPVRLDLTANLLLCAEICVPETLALSLDLPPGGGVDATSAALLSDWVARVPGGAETGIALQSVHLDEDALTVAARSDTPFTDPDIFPEHGPYASFGAPETRLSDGGRSLWARLPVQGAGEGPLSLTVTDGDRAATLPAEFAATPPAPPQPAAGLLWMMLIAVLGGLILNVMPCVLPVLSIKLASALQARDRGLARVRAGFLASAAGVLAFFLALAGVVIGLQAAGVAVGWGIQFQQPAFLAVVIGLMVLFAASMFGFFELRLGQATLTEMGRVESRGGWGGDFATGAFAALMATPCSAPFIGTAITYALTSGPAQVVAIFAAMGAGLALPFLAVAARPGLVRRLPRPGAWMGTVRAVLGGLLLLTVLWLLSVLAGAAGLRVAAIVGGLALLLLAALALRQRALPVGLTGIAALVSAAVLVPPAPLAPVDLGQWQVFDRARIASEVAAGEVVFVNVTADWCLTCEANKRLVLDDPDVAAALDRTVAMRADWTRPDPVISDYLRDHDRFGIPFNAVYGPGAPQGIALPELLTDRLVLDALTRAGN</sequence>
<gene>
    <name evidence="11" type="ORF">P8627_04590</name>
</gene>
<dbReference type="Gene3D" id="3.40.30.10">
    <property type="entry name" value="Glutaredoxin"/>
    <property type="match status" value="1"/>
</dbReference>
<protein>
    <submittedName>
        <fullName evidence="11">Protein-disulfide reductase DsbD family protein</fullName>
    </submittedName>
</protein>
<evidence type="ECO:0000256" key="8">
    <source>
        <dbReference type="SAM" id="SignalP"/>
    </source>
</evidence>
<reference evidence="11 12" key="1">
    <citation type="submission" date="2023-04" db="EMBL/GenBank/DDBJ databases">
        <title>Jannaschia ovalis sp. nov., a marine bacterium isolated from sea tidal flat.</title>
        <authorList>
            <person name="Kwon D.Y."/>
            <person name="Kim J.-J."/>
        </authorList>
    </citation>
    <scope>NUCLEOTIDE SEQUENCE [LARGE SCALE GENOMIC DNA]</scope>
    <source>
        <strain evidence="11 12">GRR-S6-38</strain>
    </source>
</reference>
<dbReference type="PANTHER" id="PTHR32234">
    <property type="entry name" value="THIOL:DISULFIDE INTERCHANGE PROTEIN DSBD"/>
    <property type="match status" value="1"/>
</dbReference>
<dbReference type="PANTHER" id="PTHR32234:SF3">
    <property type="entry name" value="SUPPRESSION OF COPPER SENSITIVITY PROTEIN"/>
    <property type="match status" value="1"/>
</dbReference>
<feature type="domain" description="Cytochrome C biogenesis protein transmembrane" evidence="9">
    <location>
        <begin position="275"/>
        <end position="491"/>
    </location>
</feature>
<keyword evidence="6" id="KW-0676">Redox-active center</keyword>
<evidence type="ECO:0000256" key="1">
    <source>
        <dbReference type="ARBA" id="ARBA00004141"/>
    </source>
</evidence>
<evidence type="ECO:0000313" key="12">
    <source>
        <dbReference type="Proteomes" id="UP001243420"/>
    </source>
</evidence>
<keyword evidence="4 7" id="KW-1133">Transmembrane helix</keyword>
<dbReference type="InterPro" id="IPR036249">
    <property type="entry name" value="Thioredoxin-like_sf"/>
</dbReference>
<dbReference type="InterPro" id="IPR028250">
    <property type="entry name" value="DsbDN"/>
</dbReference>
<keyword evidence="12" id="KW-1185">Reference proteome</keyword>
<evidence type="ECO:0000256" key="2">
    <source>
        <dbReference type="ARBA" id="ARBA00022692"/>
    </source>
</evidence>
<keyword evidence="8" id="KW-0732">Signal</keyword>
<dbReference type="InterPro" id="IPR003834">
    <property type="entry name" value="Cyt_c_assmbl_TM_dom"/>
</dbReference>
<feature type="domain" description="Thiol:disulfide interchange protein DsbD N-terminal" evidence="10">
    <location>
        <begin position="46"/>
        <end position="142"/>
    </location>
</feature>
<feature type="transmembrane region" description="Helical" evidence="7">
    <location>
        <begin position="358"/>
        <end position="382"/>
    </location>
</feature>
<dbReference type="Pfam" id="PF02683">
    <property type="entry name" value="DsbD_TM"/>
    <property type="match status" value="1"/>
</dbReference>
<name>A0ABY8LE14_9RHOB</name>
<dbReference type="InterPro" id="IPR035671">
    <property type="entry name" value="DsbD_gamma"/>
</dbReference>
<dbReference type="RefSeq" id="WP_279966436.1">
    <property type="nucleotide sequence ID" value="NZ_CP122537.1"/>
</dbReference>
<evidence type="ECO:0000259" key="10">
    <source>
        <dbReference type="Pfam" id="PF11412"/>
    </source>
</evidence>
<feature type="transmembrane region" description="Helical" evidence="7">
    <location>
        <begin position="525"/>
        <end position="545"/>
    </location>
</feature>
<dbReference type="EMBL" id="CP122537">
    <property type="protein sequence ID" value="WGH79549.1"/>
    <property type="molecule type" value="Genomic_DNA"/>
</dbReference>
<evidence type="ECO:0000256" key="5">
    <source>
        <dbReference type="ARBA" id="ARBA00023136"/>
    </source>
</evidence>
<dbReference type="InterPro" id="IPR017937">
    <property type="entry name" value="Thioredoxin_CS"/>
</dbReference>
<evidence type="ECO:0000259" key="9">
    <source>
        <dbReference type="Pfam" id="PF02683"/>
    </source>
</evidence>
<evidence type="ECO:0000256" key="6">
    <source>
        <dbReference type="ARBA" id="ARBA00023284"/>
    </source>
</evidence>
<feature type="transmembrane region" description="Helical" evidence="7">
    <location>
        <begin position="319"/>
        <end position="352"/>
    </location>
</feature>
<organism evidence="11 12">
    <name type="scientific">Jannaschia ovalis</name>
    <dbReference type="NCBI Taxonomy" id="3038773"/>
    <lineage>
        <taxon>Bacteria</taxon>
        <taxon>Pseudomonadati</taxon>
        <taxon>Pseudomonadota</taxon>
        <taxon>Alphaproteobacteria</taxon>
        <taxon>Rhodobacterales</taxon>
        <taxon>Roseobacteraceae</taxon>
        <taxon>Jannaschia</taxon>
    </lineage>
</organism>
<feature type="transmembrane region" description="Helical" evidence="7">
    <location>
        <begin position="435"/>
        <end position="456"/>
    </location>
</feature>
<feature type="transmembrane region" description="Helical" evidence="7">
    <location>
        <begin position="403"/>
        <end position="429"/>
    </location>
</feature>
<keyword evidence="5 7" id="KW-0472">Membrane</keyword>
<feature type="signal peptide" evidence="8">
    <location>
        <begin position="1"/>
        <end position="18"/>
    </location>
</feature>
<proteinExistence type="predicted"/>
<keyword evidence="3" id="KW-0201">Cytochrome c-type biogenesis</keyword>
<dbReference type="CDD" id="cd02953">
    <property type="entry name" value="DsbDgamma"/>
    <property type="match status" value="1"/>
</dbReference>
<dbReference type="PROSITE" id="PS00194">
    <property type="entry name" value="THIOREDOXIN_1"/>
    <property type="match status" value="1"/>
</dbReference>
<dbReference type="Pfam" id="PF11412">
    <property type="entry name" value="DsbD_N"/>
    <property type="match status" value="1"/>
</dbReference>
<feature type="transmembrane region" description="Helical" evidence="7">
    <location>
        <begin position="497"/>
        <end position="518"/>
    </location>
</feature>
<dbReference type="Pfam" id="PF13899">
    <property type="entry name" value="Thioredoxin_7"/>
    <property type="match status" value="1"/>
</dbReference>
<keyword evidence="2 7" id="KW-0812">Transmembrane</keyword>
<accession>A0ABY8LE14</accession>
<evidence type="ECO:0000256" key="3">
    <source>
        <dbReference type="ARBA" id="ARBA00022748"/>
    </source>
</evidence>
<evidence type="ECO:0000313" key="11">
    <source>
        <dbReference type="EMBL" id="WGH79549.1"/>
    </source>
</evidence>